<evidence type="ECO:0000313" key="1">
    <source>
        <dbReference type="EMBL" id="GAX48820.1"/>
    </source>
</evidence>
<dbReference type="RefSeq" id="WP_067361828.1">
    <property type="nucleotide sequence ID" value="NZ_BDQI01000001.1"/>
</dbReference>
<reference evidence="2" key="1">
    <citation type="submission" date="2017-05" db="EMBL/GenBank/DDBJ databases">
        <title>Streptomyces olivochromogenes NBRC 3561 whole genome shotgun sequence.</title>
        <authorList>
            <person name="Dohra H."/>
            <person name="Kodani S."/>
        </authorList>
    </citation>
    <scope>NUCLEOTIDE SEQUENCE [LARGE SCALE GENOMIC DNA]</scope>
    <source>
        <strain evidence="2">NBRC 3561</strain>
    </source>
</reference>
<organism evidence="1 2">
    <name type="scientific">Streptomyces olivochromogenes</name>
    <dbReference type="NCBI Taxonomy" id="1963"/>
    <lineage>
        <taxon>Bacteria</taxon>
        <taxon>Bacillati</taxon>
        <taxon>Actinomycetota</taxon>
        <taxon>Actinomycetes</taxon>
        <taxon>Kitasatosporales</taxon>
        <taxon>Streptomycetaceae</taxon>
        <taxon>Streptomyces</taxon>
    </lineage>
</organism>
<protein>
    <submittedName>
        <fullName evidence="1">Phage tail protein</fullName>
    </submittedName>
</protein>
<comment type="caution">
    <text evidence="1">The sequence shown here is derived from an EMBL/GenBank/DDBJ whole genome shotgun (WGS) entry which is preliminary data.</text>
</comment>
<dbReference type="EMBL" id="BDQI01000001">
    <property type="protein sequence ID" value="GAX48820.1"/>
    <property type="molecule type" value="Genomic_DNA"/>
</dbReference>
<keyword evidence="2" id="KW-1185">Reference proteome</keyword>
<proteinExistence type="predicted"/>
<dbReference type="Pfam" id="PF06841">
    <property type="entry name" value="Phage_T4_gp19"/>
    <property type="match status" value="1"/>
</dbReference>
<dbReference type="PANTHER" id="PTHR38009">
    <property type="entry name" value="CONSERVED HYPOTHETICAL PHAGE TAIL PROTEIN"/>
    <property type="match status" value="1"/>
</dbReference>
<dbReference type="Proteomes" id="UP000217446">
    <property type="component" value="Unassembled WGS sequence"/>
</dbReference>
<dbReference type="NCBIfam" id="TIGR02241">
    <property type="entry name" value="conserved hypothetical phage tail region protein"/>
    <property type="match status" value="1"/>
</dbReference>
<dbReference type="PANTHER" id="PTHR38009:SF1">
    <property type="entry name" value="CONSERVED HYPOTHETICAL PHAGE TAIL PROTEIN"/>
    <property type="match status" value="1"/>
</dbReference>
<name>A0A250V4C1_STROL</name>
<dbReference type="InterPro" id="IPR010667">
    <property type="entry name" value="Phage_T4_Gp19"/>
</dbReference>
<accession>A0A250V4C1</accession>
<evidence type="ECO:0000313" key="2">
    <source>
        <dbReference type="Proteomes" id="UP000217446"/>
    </source>
</evidence>
<dbReference type="AlphaFoldDB" id="A0A250V4C1"/>
<sequence length="171" mass="18341">MTEQALEFFTEPLPKYRFLVVLGPAAAHLPPEQAALLPLTAQGAFQQVTGLGAQLEVTAYPEGGVNDRLRQFPVRHAWNRIVLHRGVARGPGLWAWYRAGLGNPLGARRSGAVLLMDAAGVPGAVWAFRGGLASKWTGPDLHGERSEVALEQLEIAHEGLVAVEQAVPELG</sequence>
<dbReference type="InterPro" id="IPR011747">
    <property type="entry name" value="CHP02241"/>
</dbReference>
<dbReference type="GO" id="GO:0005198">
    <property type="term" value="F:structural molecule activity"/>
    <property type="evidence" value="ECO:0007669"/>
    <property type="project" value="InterPro"/>
</dbReference>
<dbReference type="STRING" id="1963.AQJ27_04465"/>
<gene>
    <name evidence="1" type="ORF">SO3561_00302</name>
</gene>